<protein>
    <recommendedName>
        <fullName evidence="13">Ribonuclease</fullName>
        <ecNumber evidence="13">3.1.26.4</ecNumber>
    </recommendedName>
</protein>
<comment type="cofactor">
    <cofactor evidence="12">
        <name>Mn(2+)</name>
        <dbReference type="ChEBI" id="CHEBI:29035"/>
    </cofactor>
    <cofactor evidence="12">
        <name>Mg(2+)</name>
        <dbReference type="ChEBI" id="CHEBI:18420"/>
    </cofactor>
    <text evidence="12">Manganese or magnesium. Binds 1 divalent metal ion per monomer in the absence of substrate. May bind a second metal ion after substrate binding.</text>
</comment>
<feature type="domain" description="RNase H type-2" evidence="14">
    <location>
        <begin position="81"/>
        <end position="289"/>
    </location>
</feature>
<evidence type="ECO:0000256" key="6">
    <source>
        <dbReference type="ARBA" id="ARBA00022490"/>
    </source>
</evidence>
<dbReference type="GO" id="GO:0043137">
    <property type="term" value="P:DNA replication, removal of RNA primer"/>
    <property type="evidence" value="ECO:0007669"/>
    <property type="project" value="TreeGrafter"/>
</dbReference>
<evidence type="ECO:0000256" key="2">
    <source>
        <dbReference type="ARBA" id="ARBA00001946"/>
    </source>
</evidence>
<accession>A0A0G0QXI8</accession>
<evidence type="ECO:0000256" key="10">
    <source>
        <dbReference type="ARBA" id="ARBA00022801"/>
    </source>
</evidence>
<dbReference type="GO" id="GO:0006298">
    <property type="term" value="P:mismatch repair"/>
    <property type="evidence" value="ECO:0007669"/>
    <property type="project" value="TreeGrafter"/>
</dbReference>
<dbReference type="GO" id="GO:0046872">
    <property type="term" value="F:metal ion binding"/>
    <property type="evidence" value="ECO:0007669"/>
    <property type="project" value="UniProtKB-KW"/>
</dbReference>
<comment type="catalytic activity">
    <reaction evidence="1 12 13">
        <text>Endonucleolytic cleavage to 5'-phosphomonoester.</text>
        <dbReference type="EC" id="3.1.26.4"/>
    </reaction>
</comment>
<keyword evidence="8 12" id="KW-0479">Metal-binding</keyword>
<dbReference type="Proteomes" id="UP000034799">
    <property type="component" value="Unassembled WGS sequence"/>
</dbReference>
<evidence type="ECO:0000256" key="11">
    <source>
        <dbReference type="ARBA" id="ARBA00022842"/>
    </source>
</evidence>
<evidence type="ECO:0000313" key="16">
    <source>
        <dbReference type="Proteomes" id="UP000034799"/>
    </source>
</evidence>
<evidence type="ECO:0000256" key="9">
    <source>
        <dbReference type="ARBA" id="ARBA00022759"/>
    </source>
</evidence>
<comment type="caution">
    <text evidence="15">The sequence shown here is derived from an EMBL/GenBank/DDBJ whole genome shotgun (WGS) entry which is preliminary data.</text>
</comment>
<dbReference type="InterPro" id="IPR012295">
    <property type="entry name" value="TBP_dom_sf"/>
</dbReference>
<proteinExistence type="inferred from homology"/>
<keyword evidence="10 12" id="KW-0378">Hydrolase</keyword>
<keyword evidence="7 12" id="KW-0540">Nuclease</keyword>
<comment type="similarity">
    <text evidence="5">Belongs to the RNase HII family. RnhC subfamily.</text>
</comment>
<reference evidence="15 16" key="1">
    <citation type="journal article" date="2015" name="Nature">
        <title>rRNA introns, odd ribosomes, and small enigmatic genomes across a large radiation of phyla.</title>
        <authorList>
            <person name="Brown C.T."/>
            <person name="Hug L.A."/>
            <person name="Thomas B.C."/>
            <person name="Sharon I."/>
            <person name="Castelle C.J."/>
            <person name="Singh A."/>
            <person name="Wilkins M.J."/>
            <person name="Williams K.H."/>
            <person name="Banfield J.F."/>
        </authorList>
    </citation>
    <scope>NUCLEOTIDE SEQUENCE [LARGE SCALE GENOMIC DNA]</scope>
</reference>
<dbReference type="EMBL" id="LBWK01000001">
    <property type="protein sequence ID" value="KKR06342.1"/>
    <property type="molecule type" value="Genomic_DNA"/>
</dbReference>
<sequence length="289" mass="32681">MNTVSIKISEVQVFEVERKLLDTGFKYKKDPNPYLKWKLVGYDVTALLYTSGKLVVQGNGDVQAVLDMISGKEKVSLSPFIPHIGADEVGKGDFFGPLVVCACYIPQEGYEEVIKAGVGDSKKFRDDAIVRMYDVIKKSVIYTVKVIQPREYNFEYIKFKNIAKLLANEHALNIKALISKLGDMDIDYKYAVIDQFSTNKGRLEEYMSGIEFKQMHHAESQDLTVAAASVIARRYFVEQMDRLSQQYAFVFPKGATNVIEQGKQFVSKYGIAELENVAKTSFRTTLMIV</sequence>
<dbReference type="SUPFAM" id="SSF53098">
    <property type="entry name" value="Ribonuclease H-like"/>
    <property type="match status" value="1"/>
</dbReference>
<keyword evidence="9 12" id="KW-0255">Endonuclease</keyword>
<dbReference type="PATRIC" id="fig|1619100.3.peg.387"/>
<dbReference type="Gene3D" id="3.30.420.10">
    <property type="entry name" value="Ribonuclease H-like superfamily/Ribonuclease H"/>
    <property type="match status" value="1"/>
</dbReference>
<organism evidence="15 16">
    <name type="scientific">candidate division WS6 bacterium GW2011_GWF2_39_15</name>
    <dbReference type="NCBI Taxonomy" id="1619100"/>
    <lineage>
        <taxon>Bacteria</taxon>
        <taxon>Candidatus Dojkabacteria</taxon>
    </lineage>
</organism>
<dbReference type="GO" id="GO:0003723">
    <property type="term" value="F:RNA binding"/>
    <property type="evidence" value="ECO:0007669"/>
    <property type="project" value="UniProtKB-UniRule"/>
</dbReference>
<dbReference type="PANTHER" id="PTHR10954">
    <property type="entry name" value="RIBONUCLEASE H2 SUBUNIT A"/>
    <property type="match status" value="1"/>
</dbReference>
<dbReference type="CDD" id="cd06590">
    <property type="entry name" value="RNase_HII_bacteria_HIII_like"/>
    <property type="match status" value="1"/>
</dbReference>
<dbReference type="NCBIfam" id="TIGR00716">
    <property type="entry name" value="rnhC"/>
    <property type="match status" value="1"/>
</dbReference>
<evidence type="ECO:0000256" key="12">
    <source>
        <dbReference type="PROSITE-ProRule" id="PRU01319"/>
    </source>
</evidence>
<dbReference type="InterPro" id="IPR012337">
    <property type="entry name" value="RNaseH-like_sf"/>
</dbReference>
<gene>
    <name evidence="15" type="ORF">UT34_C0001G0382</name>
</gene>
<dbReference type="Gene3D" id="3.30.310.10">
    <property type="entry name" value="TATA-Binding Protein"/>
    <property type="match status" value="1"/>
</dbReference>
<dbReference type="InterPro" id="IPR004641">
    <property type="entry name" value="RNase_HIII"/>
</dbReference>
<dbReference type="InterPro" id="IPR001352">
    <property type="entry name" value="RNase_HII/HIII"/>
</dbReference>
<dbReference type="InterPro" id="IPR036397">
    <property type="entry name" value="RNaseH_sf"/>
</dbReference>
<evidence type="ECO:0000256" key="8">
    <source>
        <dbReference type="ARBA" id="ARBA00022723"/>
    </source>
</evidence>
<evidence type="ECO:0000256" key="1">
    <source>
        <dbReference type="ARBA" id="ARBA00000077"/>
    </source>
</evidence>
<keyword evidence="11" id="KW-0460">Magnesium</keyword>
<evidence type="ECO:0000256" key="3">
    <source>
        <dbReference type="ARBA" id="ARBA00004065"/>
    </source>
</evidence>
<comment type="cofactor">
    <cofactor evidence="2">
        <name>Mg(2+)</name>
        <dbReference type="ChEBI" id="CHEBI:18420"/>
    </cofactor>
</comment>
<feature type="binding site" evidence="12">
    <location>
        <position position="88"/>
    </location>
    <ligand>
        <name>a divalent metal cation</name>
        <dbReference type="ChEBI" id="CHEBI:60240"/>
    </ligand>
</feature>
<feature type="binding site" evidence="12">
    <location>
        <position position="87"/>
    </location>
    <ligand>
        <name>a divalent metal cation</name>
        <dbReference type="ChEBI" id="CHEBI:60240"/>
    </ligand>
</feature>
<dbReference type="PANTHER" id="PTHR10954:SF23">
    <property type="entry name" value="RIBONUCLEASE"/>
    <property type="match status" value="1"/>
</dbReference>
<dbReference type="GO" id="GO:0032299">
    <property type="term" value="C:ribonuclease H2 complex"/>
    <property type="evidence" value="ECO:0007669"/>
    <property type="project" value="TreeGrafter"/>
</dbReference>
<dbReference type="Pfam" id="PF01351">
    <property type="entry name" value="RNase_HII"/>
    <property type="match status" value="1"/>
</dbReference>
<dbReference type="EC" id="3.1.26.4" evidence="13"/>
<dbReference type="GO" id="GO:0004523">
    <property type="term" value="F:RNA-DNA hybrid ribonuclease activity"/>
    <property type="evidence" value="ECO:0007669"/>
    <property type="project" value="UniProtKB-UniRule"/>
</dbReference>
<dbReference type="GO" id="GO:0005737">
    <property type="term" value="C:cytoplasm"/>
    <property type="evidence" value="ECO:0007669"/>
    <property type="project" value="UniProtKB-SubCell"/>
</dbReference>
<evidence type="ECO:0000256" key="13">
    <source>
        <dbReference type="RuleBase" id="RU003515"/>
    </source>
</evidence>
<name>A0A0G0QXI8_9BACT</name>
<evidence type="ECO:0000256" key="5">
    <source>
        <dbReference type="ARBA" id="ARBA00008378"/>
    </source>
</evidence>
<dbReference type="STRING" id="1619100.UT34_C0001G0382"/>
<comment type="subcellular location">
    <subcellularLocation>
        <location evidence="4">Cytoplasm</location>
    </subcellularLocation>
</comment>
<evidence type="ECO:0000313" key="15">
    <source>
        <dbReference type="EMBL" id="KKR06342.1"/>
    </source>
</evidence>
<feature type="binding site" evidence="12">
    <location>
        <position position="194"/>
    </location>
    <ligand>
        <name>a divalent metal cation</name>
        <dbReference type="ChEBI" id="CHEBI:60240"/>
    </ligand>
</feature>
<evidence type="ECO:0000259" key="14">
    <source>
        <dbReference type="PROSITE" id="PS51975"/>
    </source>
</evidence>
<keyword evidence="6" id="KW-0963">Cytoplasm</keyword>
<comment type="function">
    <text evidence="3 13">Endonuclease that specifically degrades the RNA of RNA-DNA hybrids.</text>
</comment>
<dbReference type="PROSITE" id="PS51975">
    <property type="entry name" value="RNASE_H_2"/>
    <property type="match status" value="1"/>
</dbReference>
<dbReference type="AlphaFoldDB" id="A0A0G0QXI8"/>
<evidence type="ECO:0000256" key="7">
    <source>
        <dbReference type="ARBA" id="ARBA00022722"/>
    </source>
</evidence>
<evidence type="ECO:0000256" key="4">
    <source>
        <dbReference type="ARBA" id="ARBA00004496"/>
    </source>
</evidence>
<dbReference type="InterPro" id="IPR024567">
    <property type="entry name" value="RNase_HII/HIII_dom"/>
</dbReference>